<dbReference type="GO" id="GO:0005886">
    <property type="term" value="C:plasma membrane"/>
    <property type="evidence" value="ECO:0007669"/>
    <property type="project" value="UniProtKB-SubCell"/>
</dbReference>
<evidence type="ECO:0000259" key="10">
    <source>
        <dbReference type="Pfam" id="PF04290"/>
    </source>
</evidence>
<accession>A0AAX2LN42</accession>
<evidence type="ECO:0000256" key="9">
    <source>
        <dbReference type="RuleBase" id="RU369079"/>
    </source>
</evidence>
<feature type="transmembrane region" description="Helical" evidence="9">
    <location>
        <begin position="33"/>
        <end position="53"/>
    </location>
</feature>
<dbReference type="PANTHER" id="PTHR35011">
    <property type="entry name" value="2,3-DIKETO-L-GULONATE TRAP TRANSPORTER SMALL PERMEASE PROTEIN YIAM"/>
    <property type="match status" value="1"/>
</dbReference>
<evidence type="ECO:0000256" key="6">
    <source>
        <dbReference type="ARBA" id="ARBA00022989"/>
    </source>
</evidence>
<dbReference type="PANTHER" id="PTHR35011:SF4">
    <property type="entry name" value="SLL1102 PROTEIN"/>
    <property type="match status" value="1"/>
</dbReference>
<organism evidence="11 12">
    <name type="scientific">Vibrio fluvialis</name>
    <dbReference type="NCBI Taxonomy" id="676"/>
    <lineage>
        <taxon>Bacteria</taxon>
        <taxon>Pseudomonadati</taxon>
        <taxon>Pseudomonadota</taxon>
        <taxon>Gammaproteobacteria</taxon>
        <taxon>Vibrionales</taxon>
        <taxon>Vibrionaceae</taxon>
        <taxon>Vibrio</taxon>
    </lineage>
</organism>
<gene>
    <name evidence="11" type="ORF">NCTC11327_01275</name>
</gene>
<feature type="transmembrane region" description="Helical" evidence="9">
    <location>
        <begin position="73"/>
        <end position="90"/>
    </location>
</feature>
<evidence type="ECO:0000256" key="2">
    <source>
        <dbReference type="ARBA" id="ARBA00022448"/>
    </source>
</evidence>
<keyword evidence="3" id="KW-1003">Cell membrane</keyword>
<feature type="domain" description="Tripartite ATP-independent periplasmic transporters DctQ component" evidence="10">
    <location>
        <begin position="49"/>
        <end position="185"/>
    </location>
</feature>
<evidence type="ECO:0000256" key="5">
    <source>
        <dbReference type="ARBA" id="ARBA00022692"/>
    </source>
</evidence>
<evidence type="ECO:0000256" key="7">
    <source>
        <dbReference type="ARBA" id="ARBA00023136"/>
    </source>
</evidence>
<sequence>MPSRFKQEFVMSENKLPAASIHDEQPKNALDRWILRLGNALSLLFLFTVAISFYEVVMRYAFNAPTTWVHETAAFVGGTLFVFGGVYAMAADKHVRVVLIYDHVSRRTKHYLNLVHHIVGLAFAGMMAYASYVTVEASWFAPWGEMRLETSGSAFNPPYPALLKAVIFITLVILVVQFVLHLIQEIQALRNKHDV</sequence>
<dbReference type="Pfam" id="PF04290">
    <property type="entry name" value="DctQ"/>
    <property type="match status" value="1"/>
</dbReference>
<dbReference type="Proteomes" id="UP000254626">
    <property type="component" value="Unassembled WGS sequence"/>
</dbReference>
<keyword evidence="2 9" id="KW-0813">Transport</keyword>
<feature type="transmembrane region" description="Helical" evidence="9">
    <location>
        <begin position="161"/>
        <end position="183"/>
    </location>
</feature>
<dbReference type="EMBL" id="UHIP01000001">
    <property type="protein sequence ID" value="SUP23500.1"/>
    <property type="molecule type" value="Genomic_DNA"/>
</dbReference>
<keyword evidence="7 9" id="KW-0472">Membrane</keyword>
<comment type="subunit">
    <text evidence="9">The complex comprises the extracytoplasmic solute receptor protein and the two transmembrane proteins.</text>
</comment>
<evidence type="ECO:0000313" key="12">
    <source>
        <dbReference type="Proteomes" id="UP000254626"/>
    </source>
</evidence>
<dbReference type="InterPro" id="IPR055348">
    <property type="entry name" value="DctQ"/>
</dbReference>
<comment type="caution">
    <text evidence="11">The sequence shown here is derived from an EMBL/GenBank/DDBJ whole genome shotgun (WGS) entry which is preliminary data.</text>
</comment>
<evidence type="ECO:0000313" key="11">
    <source>
        <dbReference type="EMBL" id="SUP23500.1"/>
    </source>
</evidence>
<comment type="function">
    <text evidence="9">Part of the tripartite ATP-independent periplasmic (TRAP) transport system.</text>
</comment>
<comment type="similarity">
    <text evidence="8 9">Belongs to the TRAP transporter small permease family.</text>
</comment>
<evidence type="ECO:0000256" key="8">
    <source>
        <dbReference type="ARBA" id="ARBA00038436"/>
    </source>
</evidence>
<comment type="subcellular location">
    <subcellularLocation>
        <location evidence="1 9">Cell inner membrane</location>
        <topology evidence="1 9">Multi-pass membrane protein</topology>
    </subcellularLocation>
</comment>
<evidence type="ECO:0000256" key="4">
    <source>
        <dbReference type="ARBA" id="ARBA00022519"/>
    </source>
</evidence>
<dbReference type="GO" id="GO:0022857">
    <property type="term" value="F:transmembrane transporter activity"/>
    <property type="evidence" value="ECO:0007669"/>
    <property type="project" value="UniProtKB-UniRule"/>
</dbReference>
<evidence type="ECO:0000256" key="3">
    <source>
        <dbReference type="ARBA" id="ARBA00022475"/>
    </source>
</evidence>
<keyword evidence="4 9" id="KW-0997">Cell inner membrane</keyword>
<protein>
    <recommendedName>
        <fullName evidence="9">TRAP transporter small permease protein</fullName>
    </recommendedName>
</protein>
<reference evidence="11 12" key="1">
    <citation type="submission" date="2018-06" db="EMBL/GenBank/DDBJ databases">
        <authorList>
            <consortium name="Pathogen Informatics"/>
            <person name="Doyle S."/>
        </authorList>
    </citation>
    <scope>NUCLEOTIDE SEQUENCE [LARGE SCALE GENOMIC DNA]</scope>
    <source>
        <strain evidence="11 12">NCTC11327</strain>
    </source>
</reference>
<evidence type="ECO:0000256" key="1">
    <source>
        <dbReference type="ARBA" id="ARBA00004429"/>
    </source>
</evidence>
<keyword evidence="5 9" id="KW-0812">Transmembrane</keyword>
<name>A0AAX2LN42_VIBFL</name>
<keyword evidence="6 9" id="KW-1133">Transmembrane helix</keyword>
<dbReference type="InterPro" id="IPR007387">
    <property type="entry name" value="TRAP_DctQ"/>
</dbReference>
<proteinExistence type="inferred from homology"/>
<feature type="transmembrane region" description="Helical" evidence="9">
    <location>
        <begin position="111"/>
        <end position="132"/>
    </location>
</feature>
<dbReference type="AlphaFoldDB" id="A0AAX2LN42"/>